<dbReference type="InterPro" id="IPR051532">
    <property type="entry name" value="Ester_Hydrolysis_Enzymes"/>
</dbReference>
<dbReference type="Pfam" id="PF25182">
    <property type="entry name" value="NonGDSL"/>
    <property type="match status" value="1"/>
</dbReference>
<dbReference type="Proteomes" id="UP000577362">
    <property type="component" value="Unassembled WGS sequence"/>
</dbReference>
<evidence type="ECO:0000313" key="3">
    <source>
        <dbReference type="Proteomes" id="UP000577362"/>
    </source>
</evidence>
<dbReference type="Gene3D" id="3.40.50.1110">
    <property type="entry name" value="SGNH hydrolase"/>
    <property type="match status" value="1"/>
</dbReference>
<dbReference type="InterPro" id="IPR057572">
    <property type="entry name" value="NonGDSL"/>
</dbReference>
<sequence>MRRAPGRLGCILLAAAGLLLSPAAPRAQENVRIPSPAAAADAGPGCAAHQPMLKVNDTLERTAERIATGAPLTILAIGSSTTAGVGASAPGAGYPLQLERLVEAALPGIEVRMHVSGVGGETAAQTLVRLEQQLAIVQPDLVLWQVGTNDALADVHEDAFRELIERGVTSVLATGADLVLIDQQFYPTISRPARYERFVSIVDDVGTRMKACVFSRYGLMKTWALHAPGGLRPMLAADGFHMSDRGYACLAGSLAREIMDAARTPDVAAATHTRLVPSPAPQIVLTAGGASGF</sequence>
<dbReference type="RefSeq" id="WP_183317067.1">
    <property type="nucleotide sequence ID" value="NZ_JACIEN010000003.1"/>
</dbReference>
<dbReference type="AlphaFoldDB" id="A0A840BX77"/>
<comment type="caution">
    <text evidence="2">The sequence shown here is derived from an EMBL/GenBank/DDBJ whole genome shotgun (WGS) entry which is preliminary data.</text>
</comment>
<accession>A0A840BX77</accession>
<proteinExistence type="predicted"/>
<dbReference type="PANTHER" id="PTHR30383:SF5">
    <property type="entry name" value="SGNH HYDROLASE-TYPE ESTERASE DOMAIN-CONTAINING PROTEIN"/>
    <property type="match status" value="1"/>
</dbReference>
<evidence type="ECO:0000313" key="2">
    <source>
        <dbReference type="EMBL" id="MBB4017955.1"/>
    </source>
</evidence>
<reference evidence="2 3" key="1">
    <citation type="submission" date="2020-08" db="EMBL/GenBank/DDBJ databases">
        <title>Genomic Encyclopedia of Type Strains, Phase IV (KMG-IV): sequencing the most valuable type-strain genomes for metagenomic binning, comparative biology and taxonomic classification.</title>
        <authorList>
            <person name="Goeker M."/>
        </authorList>
    </citation>
    <scope>NUCLEOTIDE SEQUENCE [LARGE SCALE GENOMIC DNA]</scope>
    <source>
        <strain evidence="2 3">DSM 103737</strain>
    </source>
</reference>
<dbReference type="EMBL" id="JACIEN010000003">
    <property type="protein sequence ID" value="MBB4017955.1"/>
    <property type="molecule type" value="Genomic_DNA"/>
</dbReference>
<feature type="chain" id="PRO_5032820921" evidence="1">
    <location>
        <begin position="28"/>
        <end position="293"/>
    </location>
</feature>
<keyword evidence="3" id="KW-1185">Reference proteome</keyword>
<dbReference type="SUPFAM" id="SSF52266">
    <property type="entry name" value="SGNH hydrolase"/>
    <property type="match status" value="1"/>
</dbReference>
<dbReference type="InterPro" id="IPR036514">
    <property type="entry name" value="SGNH_hydro_sf"/>
</dbReference>
<gene>
    <name evidence="2" type="ORF">GGR16_002989</name>
</gene>
<feature type="signal peptide" evidence="1">
    <location>
        <begin position="1"/>
        <end position="27"/>
    </location>
</feature>
<evidence type="ECO:0000256" key="1">
    <source>
        <dbReference type="SAM" id="SignalP"/>
    </source>
</evidence>
<organism evidence="2 3">
    <name type="scientific">Chelatococcus caeni</name>
    <dbReference type="NCBI Taxonomy" id="1348468"/>
    <lineage>
        <taxon>Bacteria</taxon>
        <taxon>Pseudomonadati</taxon>
        <taxon>Pseudomonadota</taxon>
        <taxon>Alphaproteobacteria</taxon>
        <taxon>Hyphomicrobiales</taxon>
        <taxon>Chelatococcaceae</taxon>
        <taxon>Chelatococcus</taxon>
    </lineage>
</organism>
<keyword evidence="1" id="KW-0732">Signal</keyword>
<name>A0A840BX77_9HYPH</name>
<dbReference type="PANTHER" id="PTHR30383">
    <property type="entry name" value="THIOESTERASE 1/PROTEASE 1/LYSOPHOSPHOLIPASE L1"/>
    <property type="match status" value="1"/>
</dbReference>
<protein>
    <submittedName>
        <fullName evidence="2">Lysophospholipase L1-like esterase</fullName>
    </submittedName>
</protein>
<dbReference type="GO" id="GO:0004622">
    <property type="term" value="F:phosphatidylcholine lysophospholipase activity"/>
    <property type="evidence" value="ECO:0007669"/>
    <property type="project" value="TreeGrafter"/>
</dbReference>
<dbReference type="CDD" id="cd00229">
    <property type="entry name" value="SGNH_hydrolase"/>
    <property type="match status" value="1"/>
</dbReference>